<dbReference type="AlphaFoldDB" id="A0AAE0JVE9"/>
<proteinExistence type="predicted"/>
<name>A0AAE0JVE9_9PEZI</name>
<feature type="chain" id="PRO_5041953664" description="Cerato-platanin" evidence="1">
    <location>
        <begin position="22"/>
        <end position="218"/>
    </location>
</feature>
<gene>
    <name evidence="2" type="ORF">B0T24DRAFT_684131</name>
</gene>
<comment type="caution">
    <text evidence="2">The sequence shown here is derived from an EMBL/GenBank/DDBJ whole genome shotgun (WGS) entry which is preliminary data.</text>
</comment>
<dbReference type="EMBL" id="JAULSN010000010">
    <property type="protein sequence ID" value="KAK3361901.1"/>
    <property type="molecule type" value="Genomic_DNA"/>
</dbReference>
<accession>A0AAE0JVE9</accession>
<sequence>MPFSSHSVLLAAVASASVAVAEVFKVTPHEQYSSSIGVLGCKIDTNRVAYFPTAIGCNNICIKVSREGRSLNLLRIDQSQGAHDISYDAWNFLMTGSSAKDKPTTGGGEDMTVDEVAPEQCASLIKTPGNKLPLSASNSMNYLTSCLAQASSFVAKNHVLINIQDPQCHFGHDEVCELPPPEVSNQAKCPSVLGTADGRLPDTVFNIQVGTGKSVAAA</sequence>
<feature type="signal peptide" evidence="1">
    <location>
        <begin position="1"/>
        <end position="21"/>
    </location>
</feature>
<reference evidence="2" key="1">
    <citation type="journal article" date="2023" name="Mol. Phylogenet. Evol.">
        <title>Genome-scale phylogeny and comparative genomics of the fungal order Sordariales.</title>
        <authorList>
            <person name="Hensen N."/>
            <person name="Bonometti L."/>
            <person name="Westerberg I."/>
            <person name="Brannstrom I.O."/>
            <person name="Guillou S."/>
            <person name="Cros-Aarteil S."/>
            <person name="Calhoun S."/>
            <person name="Haridas S."/>
            <person name="Kuo A."/>
            <person name="Mondo S."/>
            <person name="Pangilinan J."/>
            <person name="Riley R."/>
            <person name="LaButti K."/>
            <person name="Andreopoulos B."/>
            <person name="Lipzen A."/>
            <person name="Chen C."/>
            <person name="Yan M."/>
            <person name="Daum C."/>
            <person name="Ng V."/>
            <person name="Clum A."/>
            <person name="Steindorff A."/>
            <person name="Ohm R.A."/>
            <person name="Martin F."/>
            <person name="Silar P."/>
            <person name="Natvig D.O."/>
            <person name="Lalanne C."/>
            <person name="Gautier V."/>
            <person name="Ament-Velasquez S.L."/>
            <person name="Kruys A."/>
            <person name="Hutchinson M.I."/>
            <person name="Powell A.J."/>
            <person name="Barry K."/>
            <person name="Miller A.N."/>
            <person name="Grigoriev I.V."/>
            <person name="Debuchy R."/>
            <person name="Gladieux P."/>
            <person name="Hiltunen Thoren M."/>
            <person name="Johannesson H."/>
        </authorList>
    </citation>
    <scope>NUCLEOTIDE SEQUENCE</scope>
    <source>
        <strain evidence="2">CBS 958.72</strain>
    </source>
</reference>
<dbReference type="Proteomes" id="UP001287356">
    <property type="component" value="Unassembled WGS sequence"/>
</dbReference>
<reference evidence="2" key="2">
    <citation type="submission" date="2023-06" db="EMBL/GenBank/DDBJ databases">
        <authorList>
            <consortium name="Lawrence Berkeley National Laboratory"/>
            <person name="Haridas S."/>
            <person name="Hensen N."/>
            <person name="Bonometti L."/>
            <person name="Westerberg I."/>
            <person name="Brannstrom I.O."/>
            <person name="Guillou S."/>
            <person name="Cros-Aarteil S."/>
            <person name="Calhoun S."/>
            <person name="Kuo A."/>
            <person name="Mondo S."/>
            <person name="Pangilinan J."/>
            <person name="Riley R."/>
            <person name="Labutti K."/>
            <person name="Andreopoulos B."/>
            <person name="Lipzen A."/>
            <person name="Chen C."/>
            <person name="Yanf M."/>
            <person name="Daum C."/>
            <person name="Ng V."/>
            <person name="Clum A."/>
            <person name="Steindorff A."/>
            <person name="Ohm R."/>
            <person name="Martin F."/>
            <person name="Silar P."/>
            <person name="Natvig D."/>
            <person name="Lalanne C."/>
            <person name="Gautier V."/>
            <person name="Ament-Velasquez S.L."/>
            <person name="Kruys A."/>
            <person name="Hutchinson M.I."/>
            <person name="Powell A.J."/>
            <person name="Barry K."/>
            <person name="Miller A.N."/>
            <person name="Grigoriev I.V."/>
            <person name="Debuchy R."/>
            <person name="Gladieux P."/>
            <person name="Thoren M.H."/>
            <person name="Johannesson H."/>
        </authorList>
    </citation>
    <scope>NUCLEOTIDE SEQUENCE</scope>
    <source>
        <strain evidence="2">CBS 958.72</strain>
    </source>
</reference>
<evidence type="ECO:0008006" key="4">
    <source>
        <dbReference type="Google" id="ProtNLM"/>
    </source>
</evidence>
<evidence type="ECO:0000313" key="3">
    <source>
        <dbReference type="Proteomes" id="UP001287356"/>
    </source>
</evidence>
<protein>
    <recommendedName>
        <fullName evidence="4">Cerato-platanin</fullName>
    </recommendedName>
</protein>
<evidence type="ECO:0000256" key="1">
    <source>
        <dbReference type="SAM" id="SignalP"/>
    </source>
</evidence>
<keyword evidence="3" id="KW-1185">Reference proteome</keyword>
<evidence type="ECO:0000313" key="2">
    <source>
        <dbReference type="EMBL" id="KAK3361901.1"/>
    </source>
</evidence>
<organism evidence="2 3">
    <name type="scientific">Lasiosphaeria ovina</name>
    <dbReference type="NCBI Taxonomy" id="92902"/>
    <lineage>
        <taxon>Eukaryota</taxon>
        <taxon>Fungi</taxon>
        <taxon>Dikarya</taxon>
        <taxon>Ascomycota</taxon>
        <taxon>Pezizomycotina</taxon>
        <taxon>Sordariomycetes</taxon>
        <taxon>Sordariomycetidae</taxon>
        <taxon>Sordariales</taxon>
        <taxon>Lasiosphaeriaceae</taxon>
        <taxon>Lasiosphaeria</taxon>
    </lineage>
</organism>
<dbReference type="PANTHER" id="PTHR38850:SF2">
    <property type="entry name" value="CERATO-PLATANIN"/>
    <property type="match status" value="1"/>
</dbReference>
<keyword evidence="1" id="KW-0732">Signal</keyword>
<dbReference type="PANTHER" id="PTHR38850">
    <property type="entry name" value="CERATO-PLATANIN"/>
    <property type="match status" value="1"/>
</dbReference>